<keyword evidence="1" id="KW-0732">Signal</keyword>
<gene>
    <name evidence="2" type="ORF">Dbus_chr3Rg963</name>
</gene>
<feature type="non-terminal residue" evidence="2">
    <location>
        <position position="1"/>
    </location>
</feature>
<keyword evidence="3" id="KW-1185">Reference proteome</keyword>
<accession>A0A0M3QXN0</accession>
<feature type="chain" id="PRO_5005788108" evidence="1">
    <location>
        <begin position="26"/>
        <end position="248"/>
    </location>
</feature>
<protein>
    <submittedName>
        <fullName evidence="2">CG11672</fullName>
    </submittedName>
</protein>
<dbReference type="Proteomes" id="UP000494163">
    <property type="component" value="Chromosome 3R"/>
</dbReference>
<evidence type="ECO:0000313" key="2">
    <source>
        <dbReference type="EMBL" id="ALC46213.1"/>
    </source>
</evidence>
<name>A0A0M3QXN0_DROBS</name>
<evidence type="ECO:0000313" key="3">
    <source>
        <dbReference type="Proteomes" id="UP000494163"/>
    </source>
</evidence>
<evidence type="ECO:0000256" key="1">
    <source>
        <dbReference type="SAM" id="SignalP"/>
    </source>
</evidence>
<dbReference type="AlphaFoldDB" id="A0A0M3QXN0"/>
<feature type="non-terminal residue" evidence="2">
    <location>
        <position position="248"/>
    </location>
</feature>
<sequence>NMSKTIGMWSLSLLLLAGTIIKSNAQIEIYESTETITDTETTTEALLGPIGLVADNFASMAVDAGAIGTTQLEEAVQRLLSELQRNIVNINSLGMAQLNQQIDQTNQVFLGNPDCNPAWNVIDFTEDVSRQLNVCTAPLDNSILLLRDNGRSMLNTAQSFVEQISQLPALCQGSDMSPLNFAFMGGSNCILEGMSRLNQGLAQAMHNVSLLVSRIRHVAQQQLSQAEQCSELVVTQMSNALYSQRVNC</sequence>
<organism evidence="2 3">
    <name type="scientific">Drosophila busckii</name>
    <name type="common">Fruit fly</name>
    <dbReference type="NCBI Taxonomy" id="30019"/>
    <lineage>
        <taxon>Eukaryota</taxon>
        <taxon>Metazoa</taxon>
        <taxon>Ecdysozoa</taxon>
        <taxon>Arthropoda</taxon>
        <taxon>Hexapoda</taxon>
        <taxon>Insecta</taxon>
        <taxon>Pterygota</taxon>
        <taxon>Neoptera</taxon>
        <taxon>Endopterygota</taxon>
        <taxon>Diptera</taxon>
        <taxon>Brachycera</taxon>
        <taxon>Muscomorpha</taxon>
        <taxon>Ephydroidea</taxon>
        <taxon>Drosophilidae</taxon>
        <taxon>Drosophila</taxon>
    </lineage>
</organism>
<dbReference type="OMA" id="VQQIGDY"/>
<reference evidence="2 3" key="1">
    <citation type="submission" date="2015-08" db="EMBL/GenBank/DDBJ databases">
        <title>Ancestral chromatin configuration constrains chromatin evolution on differentiating sex chromosomes in Drosophila.</title>
        <authorList>
            <person name="Zhou Q."/>
            <person name="Bachtrog D."/>
        </authorList>
    </citation>
    <scope>NUCLEOTIDE SEQUENCE [LARGE SCALE GENOMIC DNA]</scope>
    <source>
        <tissue evidence="2">Whole larvae</tissue>
    </source>
</reference>
<proteinExistence type="predicted"/>
<dbReference type="OrthoDB" id="8062986at2759"/>
<feature type="signal peptide" evidence="1">
    <location>
        <begin position="1"/>
        <end position="25"/>
    </location>
</feature>
<dbReference type="EMBL" id="CP012526">
    <property type="protein sequence ID" value="ALC46213.1"/>
    <property type="molecule type" value="Genomic_DNA"/>
</dbReference>